<dbReference type="GO" id="GO:0004521">
    <property type="term" value="F:RNA endonuclease activity"/>
    <property type="evidence" value="ECO:0007669"/>
    <property type="project" value="InterPro"/>
</dbReference>
<protein>
    <recommendedName>
        <fullName evidence="9">CRISPR-associated endoribonuclease Cas2</fullName>
        <ecNumber evidence="9">3.1.-.-</ecNumber>
    </recommendedName>
</protein>
<keyword evidence="3 9" id="KW-0540">Nuclease</keyword>
<comment type="similarity">
    <text evidence="2 9">Belongs to the CRISPR-associated endoribonuclease Cas2 protein family.</text>
</comment>
<dbReference type="InterPro" id="IPR021127">
    <property type="entry name" value="CRISPR_associated_Cas2"/>
</dbReference>
<feature type="binding site" evidence="9">
    <location>
        <position position="14"/>
    </location>
    <ligand>
        <name>Mg(2+)</name>
        <dbReference type="ChEBI" id="CHEBI:18420"/>
        <note>catalytic</note>
    </ligand>
</feature>
<dbReference type="AlphaFoldDB" id="A0A5C7SUZ1"/>
<comment type="subunit">
    <text evidence="9">Homodimer, forms a heterotetramer with a Cas1 homodimer.</text>
</comment>
<reference evidence="10 11" key="1">
    <citation type="submission" date="2018-09" db="EMBL/GenBank/DDBJ databases">
        <title>Metagenome Assembled Genomes from an Advanced Water Purification Facility.</title>
        <authorList>
            <person name="Stamps B.W."/>
            <person name="Spear J.R."/>
        </authorList>
    </citation>
    <scope>NUCLEOTIDE SEQUENCE [LARGE SCALE GENOMIC DNA]</scope>
    <source>
        <strain evidence="10">Bin_27_1</strain>
    </source>
</reference>
<dbReference type="NCBIfam" id="TIGR01573">
    <property type="entry name" value="cas2"/>
    <property type="match status" value="1"/>
</dbReference>
<keyword evidence="6 9" id="KW-0378">Hydrolase</keyword>
<dbReference type="PANTHER" id="PTHR34405:SF3">
    <property type="entry name" value="CRISPR-ASSOCIATED ENDORIBONUCLEASE CAS2 3"/>
    <property type="match status" value="1"/>
</dbReference>
<dbReference type="CDD" id="cd09725">
    <property type="entry name" value="Cas2_I_II_III"/>
    <property type="match status" value="1"/>
</dbReference>
<dbReference type="HAMAP" id="MF_01471">
    <property type="entry name" value="Cas2"/>
    <property type="match status" value="1"/>
</dbReference>
<comment type="caution">
    <text evidence="10">The sequence shown here is derived from an EMBL/GenBank/DDBJ whole genome shotgun (WGS) entry which is preliminary data.</text>
</comment>
<proteinExistence type="inferred from homology"/>
<dbReference type="Gene3D" id="3.30.70.240">
    <property type="match status" value="1"/>
</dbReference>
<keyword evidence="7 9" id="KW-0460">Magnesium</keyword>
<dbReference type="GO" id="GO:0016787">
    <property type="term" value="F:hydrolase activity"/>
    <property type="evidence" value="ECO:0007669"/>
    <property type="project" value="UniProtKB-KW"/>
</dbReference>
<evidence type="ECO:0000256" key="6">
    <source>
        <dbReference type="ARBA" id="ARBA00022801"/>
    </source>
</evidence>
<keyword evidence="5 9" id="KW-0255">Endonuclease</keyword>
<dbReference type="Proteomes" id="UP000321192">
    <property type="component" value="Unassembled WGS sequence"/>
</dbReference>
<dbReference type="InterPro" id="IPR019199">
    <property type="entry name" value="Virulence_VapD/CRISPR_Cas2"/>
</dbReference>
<evidence type="ECO:0000256" key="8">
    <source>
        <dbReference type="ARBA" id="ARBA00023118"/>
    </source>
</evidence>
<evidence type="ECO:0000256" key="2">
    <source>
        <dbReference type="ARBA" id="ARBA00009959"/>
    </source>
</evidence>
<name>A0A5C7SUZ1_THASP</name>
<dbReference type="EMBL" id="SSFD01000082">
    <property type="protein sequence ID" value="TXH87728.1"/>
    <property type="molecule type" value="Genomic_DNA"/>
</dbReference>
<dbReference type="SUPFAM" id="SSF143430">
    <property type="entry name" value="TTP0101/SSO1404-like"/>
    <property type="match status" value="1"/>
</dbReference>
<dbReference type="GO" id="GO:0043571">
    <property type="term" value="P:maintenance of CRISPR repeat elements"/>
    <property type="evidence" value="ECO:0007669"/>
    <property type="project" value="UniProtKB-UniRule"/>
</dbReference>
<comment type="cofactor">
    <cofactor evidence="1 9">
        <name>Mg(2+)</name>
        <dbReference type="ChEBI" id="CHEBI:18420"/>
    </cofactor>
</comment>
<comment type="function">
    <text evidence="9">CRISPR (clustered regularly interspaced short palindromic repeat), is an adaptive immune system that provides protection against mobile genetic elements (viruses, transposable elements and conjugative plasmids). CRISPR clusters contain sequences complementary to antecedent mobile elements and target invading nucleic acids. CRISPR clusters are transcribed and processed into CRISPR RNA (crRNA). Functions as a ssRNA-specific endoribonuclease. Involved in the integration of spacer DNA into the CRISPR cassette.</text>
</comment>
<evidence type="ECO:0000256" key="3">
    <source>
        <dbReference type="ARBA" id="ARBA00022722"/>
    </source>
</evidence>
<keyword evidence="8 9" id="KW-0051">Antiviral defense</keyword>
<dbReference type="GO" id="GO:0046872">
    <property type="term" value="F:metal ion binding"/>
    <property type="evidence" value="ECO:0007669"/>
    <property type="project" value="UniProtKB-UniRule"/>
</dbReference>
<evidence type="ECO:0000256" key="4">
    <source>
        <dbReference type="ARBA" id="ARBA00022723"/>
    </source>
</evidence>
<dbReference type="EC" id="3.1.-.-" evidence="9"/>
<sequence>MAMNAPRAWLISYDITDPRRLIRLHRFLVRQATPVQYSVFHFEGSPAQMGRLMVEIETRIDPDTDDVRGYQLPARLQVDTLGRGSLPSGTALLSADAEALHALLRPPPSMGGARSDG</sequence>
<organism evidence="10 11">
    <name type="scientific">Thauera aminoaromatica</name>
    <dbReference type="NCBI Taxonomy" id="164330"/>
    <lineage>
        <taxon>Bacteria</taxon>
        <taxon>Pseudomonadati</taxon>
        <taxon>Pseudomonadota</taxon>
        <taxon>Betaproteobacteria</taxon>
        <taxon>Rhodocyclales</taxon>
        <taxon>Zoogloeaceae</taxon>
        <taxon>Thauera</taxon>
    </lineage>
</organism>
<evidence type="ECO:0000256" key="7">
    <source>
        <dbReference type="ARBA" id="ARBA00022842"/>
    </source>
</evidence>
<evidence type="ECO:0000313" key="10">
    <source>
        <dbReference type="EMBL" id="TXH87728.1"/>
    </source>
</evidence>
<accession>A0A5C7SUZ1</accession>
<evidence type="ECO:0000256" key="5">
    <source>
        <dbReference type="ARBA" id="ARBA00022759"/>
    </source>
</evidence>
<dbReference type="PANTHER" id="PTHR34405">
    <property type="entry name" value="CRISPR-ASSOCIATED ENDORIBONUCLEASE CAS2"/>
    <property type="match status" value="1"/>
</dbReference>
<dbReference type="Pfam" id="PF09827">
    <property type="entry name" value="CRISPR_Cas2"/>
    <property type="match status" value="1"/>
</dbReference>
<keyword evidence="4 9" id="KW-0479">Metal-binding</keyword>
<evidence type="ECO:0000313" key="11">
    <source>
        <dbReference type="Proteomes" id="UP000321192"/>
    </source>
</evidence>
<dbReference type="GO" id="GO:0051607">
    <property type="term" value="P:defense response to virus"/>
    <property type="evidence" value="ECO:0007669"/>
    <property type="project" value="UniProtKB-UniRule"/>
</dbReference>
<gene>
    <name evidence="9 10" type="primary">cas2</name>
    <name evidence="10" type="ORF">E6Q80_06010</name>
</gene>
<evidence type="ECO:0000256" key="1">
    <source>
        <dbReference type="ARBA" id="ARBA00001946"/>
    </source>
</evidence>
<evidence type="ECO:0000256" key="9">
    <source>
        <dbReference type="HAMAP-Rule" id="MF_01471"/>
    </source>
</evidence>